<feature type="compositionally biased region" description="Polar residues" evidence="1">
    <location>
        <begin position="239"/>
        <end position="253"/>
    </location>
</feature>
<feature type="transmembrane region" description="Helical" evidence="2">
    <location>
        <begin position="377"/>
        <end position="400"/>
    </location>
</feature>
<sequence>MRNASIIEFVRPNQHLLRLLFLGLILLSQFAGAQPAFSEEPRCASLELFIRNDDEENTQVIKRVKAFAEKNGHIKLYIHNLDEDKKHDERFQQILKYFHLETAETPALYGCNYLLRKLKPDETTDTRIQSLLTVSIYTRAGCAKCAAAKQFLPLLKEQYPVFQYKIYDIVSDNSALERVQKLSERYGKQAVSVPVFHFCNKLIVGWVSEQSTGEKLEETMQFWTKACPKEKPKAKPADENQSSSSTDQLHQSPALNSHKIINVSFVSNSAWQFQHLDLSAHRDFHSIKHSVSIIPPERLASLSDSDDEASDPLPPIPPADEGLPPIPGGDSSPPPLPFGQPPVVAGEKQPPPTLEEGDTIEVPFLGELSQSRLGMPAFTFLIGLVDGFNPCAMWVLLFLLSLLVNLKSRAKIVAVAGTFVLISGLAYLAFMAAWLNVFLLIGYLPTVQFLLGLFAVMIGLIHVKDYFAFKKGISLSIPEWAKPGLYARMRRIVNAENLTGAIIGASILAVLVNIIELLCTAGLPALYTEVLTMQNYPAWKSYSYLCLYIVAYMLDDTIMVTIVVVTLGRHKLQETQGRYLKLFSGVVILLLGLVLMIKPSLLF</sequence>
<dbReference type="Gene3D" id="3.40.30.10">
    <property type="entry name" value="Glutaredoxin"/>
    <property type="match status" value="1"/>
</dbReference>
<feature type="region of interest" description="Disordered" evidence="1">
    <location>
        <begin position="228"/>
        <end position="253"/>
    </location>
</feature>
<feature type="region of interest" description="Disordered" evidence="1">
    <location>
        <begin position="301"/>
        <end position="352"/>
    </location>
</feature>
<evidence type="ECO:0000313" key="4">
    <source>
        <dbReference type="Proteomes" id="UP000317171"/>
    </source>
</evidence>
<name>A0A517RDH5_9PLAN</name>
<accession>A0A517RDH5</accession>
<evidence type="ECO:0000313" key="3">
    <source>
        <dbReference type="EMBL" id="QDT41916.1"/>
    </source>
</evidence>
<dbReference type="Proteomes" id="UP000317171">
    <property type="component" value="Chromosome"/>
</dbReference>
<feature type="transmembrane region" description="Helical" evidence="2">
    <location>
        <begin position="412"/>
        <end position="434"/>
    </location>
</feature>
<dbReference type="RefSeq" id="WP_145214269.1">
    <property type="nucleotide sequence ID" value="NZ_CP036269.1"/>
</dbReference>
<feature type="transmembrane region" description="Helical" evidence="2">
    <location>
        <begin position="440"/>
        <end position="461"/>
    </location>
</feature>
<dbReference type="SUPFAM" id="SSF52833">
    <property type="entry name" value="Thioredoxin-like"/>
    <property type="match status" value="1"/>
</dbReference>
<dbReference type="EMBL" id="CP036269">
    <property type="protein sequence ID" value="QDT41916.1"/>
    <property type="molecule type" value="Genomic_DNA"/>
</dbReference>
<proteinExistence type="predicted"/>
<protein>
    <submittedName>
        <fullName evidence="3">Uncharacterized protein</fullName>
    </submittedName>
</protein>
<evidence type="ECO:0000256" key="1">
    <source>
        <dbReference type="SAM" id="MobiDB-lite"/>
    </source>
</evidence>
<organism evidence="3 4">
    <name type="scientific">Gimesia alba</name>
    <dbReference type="NCBI Taxonomy" id="2527973"/>
    <lineage>
        <taxon>Bacteria</taxon>
        <taxon>Pseudomonadati</taxon>
        <taxon>Planctomycetota</taxon>
        <taxon>Planctomycetia</taxon>
        <taxon>Planctomycetales</taxon>
        <taxon>Planctomycetaceae</taxon>
        <taxon>Gimesia</taxon>
    </lineage>
</organism>
<keyword evidence="2" id="KW-0812">Transmembrane</keyword>
<feature type="transmembrane region" description="Helical" evidence="2">
    <location>
        <begin position="579"/>
        <end position="597"/>
    </location>
</feature>
<keyword evidence="2" id="KW-0472">Membrane</keyword>
<evidence type="ECO:0000256" key="2">
    <source>
        <dbReference type="SAM" id="Phobius"/>
    </source>
</evidence>
<feature type="compositionally biased region" description="Pro residues" evidence="1">
    <location>
        <begin position="312"/>
        <end position="340"/>
    </location>
</feature>
<dbReference type="InterPro" id="IPR036249">
    <property type="entry name" value="Thioredoxin-like_sf"/>
</dbReference>
<dbReference type="KEGG" id="gaz:Pan241w_19960"/>
<dbReference type="PROSITE" id="PS51354">
    <property type="entry name" value="GLUTAREDOXIN_2"/>
    <property type="match status" value="1"/>
</dbReference>
<feature type="transmembrane region" description="Helical" evidence="2">
    <location>
        <begin position="547"/>
        <end position="567"/>
    </location>
</feature>
<dbReference type="OrthoDB" id="9798180at2"/>
<feature type="transmembrane region" description="Helical" evidence="2">
    <location>
        <begin position="498"/>
        <end position="527"/>
    </location>
</feature>
<feature type="compositionally biased region" description="Basic and acidic residues" evidence="1">
    <location>
        <begin position="228"/>
        <end position="238"/>
    </location>
</feature>
<dbReference type="AlphaFoldDB" id="A0A517RDH5"/>
<keyword evidence="4" id="KW-1185">Reference proteome</keyword>
<gene>
    <name evidence="3" type="ORF">Pan241w_19960</name>
</gene>
<reference evidence="3 4" key="1">
    <citation type="submission" date="2019-02" db="EMBL/GenBank/DDBJ databases">
        <title>Deep-cultivation of Planctomycetes and their phenomic and genomic characterization uncovers novel biology.</title>
        <authorList>
            <person name="Wiegand S."/>
            <person name="Jogler M."/>
            <person name="Boedeker C."/>
            <person name="Pinto D."/>
            <person name="Vollmers J."/>
            <person name="Rivas-Marin E."/>
            <person name="Kohn T."/>
            <person name="Peeters S.H."/>
            <person name="Heuer A."/>
            <person name="Rast P."/>
            <person name="Oberbeckmann S."/>
            <person name="Bunk B."/>
            <person name="Jeske O."/>
            <person name="Meyerdierks A."/>
            <person name="Storesund J.E."/>
            <person name="Kallscheuer N."/>
            <person name="Luecker S."/>
            <person name="Lage O.M."/>
            <person name="Pohl T."/>
            <person name="Merkel B.J."/>
            <person name="Hornburger P."/>
            <person name="Mueller R.-W."/>
            <person name="Bruemmer F."/>
            <person name="Labrenz M."/>
            <person name="Spormann A.M."/>
            <person name="Op den Camp H."/>
            <person name="Overmann J."/>
            <person name="Amann R."/>
            <person name="Jetten M.S.M."/>
            <person name="Mascher T."/>
            <person name="Medema M.H."/>
            <person name="Devos D.P."/>
            <person name="Kaster A.-K."/>
            <person name="Ovreas L."/>
            <person name="Rohde M."/>
            <person name="Galperin M.Y."/>
            <person name="Jogler C."/>
        </authorList>
    </citation>
    <scope>NUCLEOTIDE SEQUENCE [LARGE SCALE GENOMIC DNA]</scope>
    <source>
        <strain evidence="3 4">Pan241w</strain>
    </source>
</reference>
<keyword evidence="2" id="KW-1133">Transmembrane helix</keyword>